<evidence type="ECO:0000313" key="3">
    <source>
        <dbReference type="Proteomes" id="UP000664169"/>
    </source>
</evidence>
<reference evidence="2" key="1">
    <citation type="submission" date="2021-03" db="EMBL/GenBank/DDBJ databases">
        <authorList>
            <person name="Tagirdzhanova G."/>
        </authorList>
    </citation>
    <scope>NUCLEOTIDE SEQUENCE</scope>
</reference>
<evidence type="ECO:0000256" key="1">
    <source>
        <dbReference type="SAM" id="SignalP"/>
    </source>
</evidence>
<organism evidence="2 3">
    <name type="scientific">Gomphillus americanus</name>
    <dbReference type="NCBI Taxonomy" id="1940652"/>
    <lineage>
        <taxon>Eukaryota</taxon>
        <taxon>Fungi</taxon>
        <taxon>Dikarya</taxon>
        <taxon>Ascomycota</taxon>
        <taxon>Pezizomycotina</taxon>
        <taxon>Lecanoromycetes</taxon>
        <taxon>OSLEUM clade</taxon>
        <taxon>Ostropomycetidae</taxon>
        <taxon>Ostropales</taxon>
        <taxon>Graphidaceae</taxon>
        <taxon>Gomphilloideae</taxon>
        <taxon>Gomphillus</taxon>
    </lineage>
</organism>
<dbReference type="Proteomes" id="UP000664169">
    <property type="component" value="Unassembled WGS sequence"/>
</dbReference>
<name>A0A8H3FTV2_9LECA</name>
<evidence type="ECO:0000313" key="2">
    <source>
        <dbReference type="EMBL" id="CAF9928997.1"/>
    </source>
</evidence>
<feature type="chain" id="PRO_5034832608" evidence="1">
    <location>
        <begin position="19"/>
        <end position="177"/>
    </location>
</feature>
<dbReference type="EMBL" id="CAJPDQ010000031">
    <property type="protein sequence ID" value="CAF9928997.1"/>
    <property type="molecule type" value="Genomic_DNA"/>
</dbReference>
<sequence>MQVSSLLILSLSTAVAIASPSSDVYNSEHAASVYIRSPLKDEDLLSILTQRAYQPRTKSAKVVHGSLDPEATRQVLELTLANQNKKAQSSGIKAFASAFKLARAKQRLDKTFESRRQAFLNGDPEPHKRLASQIHWQALLERYHFLEKKRSWSEAIDKGRPAKDVVKQLRVVGVRLI</sequence>
<comment type="caution">
    <text evidence="2">The sequence shown here is derived from an EMBL/GenBank/DDBJ whole genome shotgun (WGS) entry which is preliminary data.</text>
</comment>
<gene>
    <name evidence="2" type="ORF">GOMPHAMPRED_005280</name>
</gene>
<keyword evidence="1" id="KW-0732">Signal</keyword>
<feature type="signal peptide" evidence="1">
    <location>
        <begin position="1"/>
        <end position="18"/>
    </location>
</feature>
<accession>A0A8H3FTV2</accession>
<proteinExistence type="predicted"/>
<dbReference type="AlphaFoldDB" id="A0A8H3FTV2"/>
<keyword evidence="3" id="KW-1185">Reference proteome</keyword>
<protein>
    <submittedName>
        <fullName evidence="2">Uncharacterized protein</fullName>
    </submittedName>
</protein>